<dbReference type="AlphaFoldDB" id="A0A6P5RS40"/>
<gene>
    <name evidence="8" type="primary">LOC110748932</name>
</gene>
<reference evidence="8" key="1">
    <citation type="submission" date="2025-08" db="UniProtKB">
        <authorList>
            <consortium name="RefSeq"/>
        </authorList>
    </citation>
    <scope>IDENTIFICATION</scope>
</reference>
<name>A0A6P5RS40_PRUAV</name>
<keyword evidence="5" id="KW-0472">Membrane</keyword>
<dbReference type="PANTHER" id="PTHR45969">
    <property type="entry name" value="RING ZINC FINGER PROTEIN-RELATED"/>
    <property type="match status" value="1"/>
</dbReference>
<evidence type="ECO:0000256" key="2">
    <source>
        <dbReference type="ARBA" id="ARBA00022771"/>
    </source>
</evidence>
<evidence type="ECO:0000313" key="8">
    <source>
        <dbReference type="RefSeq" id="XP_021804608.1"/>
    </source>
</evidence>
<sequence>MVCSLLAYSPMGLFEEDSSSSGLIVSHVLYKAAFVIALMRWVLYWALRLRQRLLSSSSSSSSSVSDHGYNFLEAEHGELQNYPPVPSSCSSSSTQLIRDCLVQTTFEEITNRQGSYRPSSGCDTCAVCLSQLEMEDQVRELRNCSHVFHTECIDRWLEYHDHHDHHHDDNHRTCPLCRTPLLTSSQIQSLSWDHRSQPSWAVERLLYLFGDDLLL</sequence>
<dbReference type="InterPro" id="IPR001841">
    <property type="entry name" value="Znf_RING"/>
</dbReference>
<accession>A0A6P5RS40</accession>
<dbReference type="GO" id="GO:0061630">
    <property type="term" value="F:ubiquitin protein ligase activity"/>
    <property type="evidence" value="ECO:0007669"/>
    <property type="project" value="TreeGrafter"/>
</dbReference>
<feature type="domain" description="RING-type" evidence="6">
    <location>
        <begin position="125"/>
        <end position="178"/>
    </location>
</feature>
<keyword evidence="7" id="KW-1185">Reference proteome</keyword>
<feature type="transmembrane region" description="Helical" evidence="5">
    <location>
        <begin position="28"/>
        <end position="47"/>
    </location>
</feature>
<organism evidence="7 8">
    <name type="scientific">Prunus avium</name>
    <name type="common">Cherry</name>
    <name type="synonym">Cerasus avium</name>
    <dbReference type="NCBI Taxonomy" id="42229"/>
    <lineage>
        <taxon>Eukaryota</taxon>
        <taxon>Viridiplantae</taxon>
        <taxon>Streptophyta</taxon>
        <taxon>Embryophyta</taxon>
        <taxon>Tracheophyta</taxon>
        <taxon>Spermatophyta</taxon>
        <taxon>Magnoliopsida</taxon>
        <taxon>eudicotyledons</taxon>
        <taxon>Gunneridae</taxon>
        <taxon>Pentapetalae</taxon>
        <taxon>rosids</taxon>
        <taxon>fabids</taxon>
        <taxon>Rosales</taxon>
        <taxon>Rosaceae</taxon>
        <taxon>Amygdaloideae</taxon>
        <taxon>Amygdaleae</taxon>
        <taxon>Prunus</taxon>
    </lineage>
</organism>
<protein>
    <submittedName>
        <fullName evidence="8">Probable E3 ubiquitin-protein ligase XERICO</fullName>
    </submittedName>
</protein>
<dbReference type="RefSeq" id="XP_021804608.1">
    <property type="nucleotide sequence ID" value="XM_021948916.1"/>
</dbReference>
<evidence type="ECO:0000256" key="5">
    <source>
        <dbReference type="SAM" id="Phobius"/>
    </source>
</evidence>
<evidence type="ECO:0000256" key="3">
    <source>
        <dbReference type="ARBA" id="ARBA00022833"/>
    </source>
</evidence>
<proteinExistence type="predicted"/>
<evidence type="ECO:0000259" key="6">
    <source>
        <dbReference type="PROSITE" id="PS50089"/>
    </source>
</evidence>
<evidence type="ECO:0000256" key="1">
    <source>
        <dbReference type="ARBA" id="ARBA00022723"/>
    </source>
</evidence>
<evidence type="ECO:0000256" key="4">
    <source>
        <dbReference type="PROSITE-ProRule" id="PRU00175"/>
    </source>
</evidence>
<dbReference type="GO" id="GO:0016567">
    <property type="term" value="P:protein ubiquitination"/>
    <property type="evidence" value="ECO:0007669"/>
    <property type="project" value="TreeGrafter"/>
</dbReference>
<keyword evidence="3" id="KW-0862">Zinc</keyword>
<evidence type="ECO:0000313" key="7">
    <source>
        <dbReference type="Proteomes" id="UP000515124"/>
    </source>
</evidence>
<dbReference type="KEGG" id="pavi:110748932"/>
<dbReference type="InterPro" id="IPR013083">
    <property type="entry name" value="Znf_RING/FYVE/PHD"/>
</dbReference>
<keyword evidence="5" id="KW-0812">Transmembrane</keyword>
<keyword evidence="1" id="KW-0479">Metal-binding</keyword>
<dbReference type="PROSITE" id="PS50089">
    <property type="entry name" value="ZF_RING_2"/>
    <property type="match status" value="1"/>
</dbReference>
<dbReference type="Proteomes" id="UP000515124">
    <property type="component" value="Unplaced"/>
</dbReference>
<dbReference type="GeneID" id="110748932"/>
<dbReference type="Pfam" id="PF13639">
    <property type="entry name" value="zf-RING_2"/>
    <property type="match status" value="1"/>
</dbReference>
<dbReference type="GO" id="GO:0008270">
    <property type="term" value="F:zinc ion binding"/>
    <property type="evidence" value="ECO:0007669"/>
    <property type="project" value="UniProtKB-KW"/>
</dbReference>
<dbReference type="SMART" id="SM00184">
    <property type="entry name" value="RING"/>
    <property type="match status" value="1"/>
</dbReference>
<keyword evidence="5" id="KW-1133">Transmembrane helix</keyword>
<dbReference type="SUPFAM" id="SSF57850">
    <property type="entry name" value="RING/U-box"/>
    <property type="match status" value="1"/>
</dbReference>
<dbReference type="PANTHER" id="PTHR45969:SF11">
    <property type="entry name" value="RING_U-BOX SUPERFAMILY PROTEIN"/>
    <property type="match status" value="1"/>
</dbReference>
<keyword evidence="2 4" id="KW-0863">Zinc-finger</keyword>
<dbReference type="Gene3D" id="3.30.40.10">
    <property type="entry name" value="Zinc/RING finger domain, C3HC4 (zinc finger)"/>
    <property type="match status" value="1"/>
</dbReference>